<protein>
    <recommendedName>
        <fullName evidence="1">PI3K/PI4K catalytic domain-containing protein</fullName>
    </recommendedName>
</protein>
<dbReference type="Proteomes" id="UP000015102">
    <property type="component" value="Unassembled WGS sequence"/>
</dbReference>
<dbReference type="GO" id="GO:0006302">
    <property type="term" value="P:double-strand break repair"/>
    <property type="evidence" value="ECO:0007669"/>
    <property type="project" value="TreeGrafter"/>
</dbReference>
<organism evidence="2 3">
    <name type="scientific">Megaselia scalaris</name>
    <name type="common">Humpbacked fly</name>
    <name type="synonym">Phora scalaris</name>
    <dbReference type="NCBI Taxonomy" id="36166"/>
    <lineage>
        <taxon>Eukaryota</taxon>
        <taxon>Metazoa</taxon>
        <taxon>Ecdysozoa</taxon>
        <taxon>Arthropoda</taxon>
        <taxon>Hexapoda</taxon>
        <taxon>Insecta</taxon>
        <taxon>Pterygota</taxon>
        <taxon>Neoptera</taxon>
        <taxon>Endopterygota</taxon>
        <taxon>Diptera</taxon>
        <taxon>Brachycera</taxon>
        <taxon>Muscomorpha</taxon>
        <taxon>Platypezoidea</taxon>
        <taxon>Phoridae</taxon>
        <taxon>Megaseliini</taxon>
        <taxon>Megaselia</taxon>
    </lineage>
</organism>
<dbReference type="GO" id="GO:0005634">
    <property type="term" value="C:nucleus"/>
    <property type="evidence" value="ECO:0007669"/>
    <property type="project" value="TreeGrafter"/>
</dbReference>
<reference evidence="3" key="1">
    <citation type="submission" date="2013-02" db="EMBL/GenBank/DDBJ databases">
        <authorList>
            <person name="Hughes D."/>
        </authorList>
    </citation>
    <scope>NUCLEOTIDE SEQUENCE</scope>
    <source>
        <strain>Durham</strain>
        <strain evidence="3">NC isolate 2 -- Noor lab</strain>
    </source>
</reference>
<dbReference type="Pfam" id="PF00454">
    <property type="entry name" value="PI3_PI4_kinase"/>
    <property type="match status" value="1"/>
</dbReference>
<dbReference type="Gene3D" id="1.10.1070.11">
    <property type="entry name" value="Phosphatidylinositol 3-/4-kinase, catalytic domain"/>
    <property type="match status" value="1"/>
</dbReference>
<dbReference type="InterPro" id="IPR050517">
    <property type="entry name" value="DDR_Repair_Kinase"/>
</dbReference>
<dbReference type="SUPFAM" id="SSF56112">
    <property type="entry name" value="Protein kinase-like (PK-like)"/>
    <property type="match status" value="1"/>
</dbReference>
<accession>T1H4W8</accession>
<dbReference type="EMBL" id="CAQQ02154569">
    <property type="status" value="NOT_ANNOTATED_CDS"/>
    <property type="molecule type" value="Genomic_DNA"/>
</dbReference>
<dbReference type="STRING" id="36166.T1H4W8"/>
<dbReference type="PANTHER" id="PTHR11139:SF68">
    <property type="entry name" value="DNA-DEPENDENT PROTEIN KINASE CATALYTIC SUBUNIT"/>
    <property type="match status" value="1"/>
</dbReference>
<dbReference type="AlphaFoldDB" id="T1H4W8"/>
<proteinExistence type="predicted"/>
<evidence type="ECO:0000313" key="3">
    <source>
        <dbReference type="Proteomes" id="UP000015102"/>
    </source>
</evidence>
<dbReference type="InterPro" id="IPR011009">
    <property type="entry name" value="Kinase-like_dom_sf"/>
</dbReference>
<dbReference type="EnsemblMetazoa" id="MESCA011339-RA">
    <property type="protein sequence ID" value="MESCA011339-PA"/>
    <property type="gene ID" value="MESCA011339"/>
</dbReference>
<dbReference type="HOGENOM" id="CLU_1943431_0_0_1"/>
<keyword evidence="3" id="KW-1185">Reference proteome</keyword>
<evidence type="ECO:0000313" key="2">
    <source>
        <dbReference type="EnsemblMetazoa" id="MESCA011339-PA"/>
    </source>
</evidence>
<evidence type="ECO:0000259" key="1">
    <source>
        <dbReference type="PROSITE" id="PS50290"/>
    </source>
</evidence>
<name>T1H4W8_MEGSC</name>
<dbReference type="GO" id="GO:0004674">
    <property type="term" value="F:protein serine/threonine kinase activity"/>
    <property type="evidence" value="ECO:0007669"/>
    <property type="project" value="TreeGrafter"/>
</dbReference>
<dbReference type="InterPro" id="IPR036940">
    <property type="entry name" value="PI3/4_kinase_cat_sf"/>
</dbReference>
<sequence length="130" mass="14688">MICGSATLDLPVPELVPFRLTPQLTAILEPIGTSGLLEKSMVHVLRVLRNSKHILLACINVFVQDPIVDWFHLIKCSSGIEKKDIQAKLELRINSVQHKLEGYNPKEICISDLENSKINTNEEYLHAYII</sequence>
<reference evidence="2" key="2">
    <citation type="submission" date="2015-06" db="UniProtKB">
        <authorList>
            <consortium name="EnsemblMetazoa"/>
        </authorList>
    </citation>
    <scope>IDENTIFICATION</scope>
</reference>
<dbReference type="GO" id="GO:0000723">
    <property type="term" value="P:telomere maintenance"/>
    <property type="evidence" value="ECO:0007669"/>
    <property type="project" value="TreeGrafter"/>
</dbReference>
<dbReference type="PROSITE" id="PS50290">
    <property type="entry name" value="PI3_4_KINASE_3"/>
    <property type="match status" value="1"/>
</dbReference>
<dbReference type="InterPro" id="IPR000403">
    <property type="entry name" value="PI3/4_kinase_cat_dom"/>
</dbReference>
<feature type="domain" description="PI3K/PI4K catalytic" evidence="1">
    <location>
        <begin position="1"/>
        <end position="111"/>
    </location>
</feature>
<dbReference type="PANTHER" id="PTHR11139">
    <property type="entry name" value="ATAXIA TELANGIECTASIA MUTATED ATM -RELATED"/>
    <property type="match status" value="1"/>
</dbReference>